<accession>A0A3B6DF21</accession>
<dbReference type="Gramene" id="TraesWEE_scaffold_040768_01G000200.1">
    <property type="protein sequence ID" value="TraesWEE_scaffold_040768_01G000200.1"/>
    <property type="gene ID" value="TraesWEE_scaffold_040768_01G000200"/>
</dbReference>
<dbReference type="Gramene" id="TraesROB_scaffold_005387_01G000500.1">
    <property type="protein sequence ID" value="TraesROB_scaffold_005387_01G000500.1"/>
    <property type="gene ID" value="TraesROB_scaffold_005387_01G000500"/>
</dbReference>
<dbReference type="Gramene" id="TraesCLE_scaffold_037008_01G000100.1">
    <property type="protein sequence ID" value="TraesCLE_scaffold_037008_01G000100.1"/>
    <property type="gene ID" value="TraesCLE_scaffold_037008_01G000100"/>
</dbReference>
<dbReference type="Gramene" id="TraesCS2D02G303000.1">
    <property type="protein sequence ID" value="TraesCS2D02G303000.1"/>
    <property type="gene ID" value="TraesCS2D02G303000"/>
</dbReference>
<dbReference type="Gramene" id="TraesCS2D03G0699600.1">
    <property type="protein sequence ID" value="TraesCS2D03G0699600.1.CDS"/>
    <property type="gene ID" value="TraesCS2D03G0699600"/>
</dbReference>
<sequence>MAMEAFAFPDDVHLTPDLRDRKVITETDDQLVNSWHKAMDSWIIINTHRASRGFHATGVKRMSGHGHDEPYYLHAKHMYNLHRMKHQKLTAWTSVLGAAVEKPCSVIQLLFAFLLAPVDASFALRITLYAVR</sequence>
<evidence type="ECO:0000313" key="1">
    <source>
        <dbReference type="EnsemblPlants" id="TraesCS2D02G303000.1"/>
    </source>
</evidence>
<dbReference type="AlphaFoldDB" id="A0A3B6DF21"/>
<dbReference type="Proteomes" id="UP000019116">
    <property type="component" value="Chromosome 2D"/>
</dbReference>
<dbReference type="PANTHER" id="PTHR36003">
    <property type="entry name" value="TONB-DEPENDENT HEME RECEPTOR A"/>
    <property type="match status" value="1"/>
</dbReference>
<dbReference type="STRING" id="4565.A0A3B6DF21"/>
<proteinExistence type="predicted"/>
<name>A0A3B6DF21_WHEAT</name>
<reference evidence="1" key="2">
    <citation type="submission" date="2018-10" db="UniProtKB">
        <authorList>
            <consortium name="EnsemblPlants"/>
        </authorList>
    </citation>
    <scope>IDENTIFICATION</scope>
</reference>
<keyword evidence="2" id="KW-1185">Reference proteome</keyword>
<dbReference type="Gramene" id="TraesRN2D0100743200.1">
    <property type="protein sequence ID" value="TraesRN2D0100743200.1"/>
    <property type="gene ID" value="TraesRN2D0100743200"/>
</dbReference>
<protein>
    <submittedName>
        <fullName evidence="1">Uncharacterized protein</fullName>
    </submittedName>
</protein>
<dbReference type="PANTHER" id="PTHR36003:SF5">
    <property type="entry name" value="TONB-DEPENDENT HEME RECEPTOR A"/>
    <property type="match status" value="1"/>
</dbReference>
<dbReference type="OrthoDB" id="521730at2759"/>
<organism evidence="1">
    <name type="scientific">Triticum aestivum</name>
    <name type="common">Wheat</name>
    <dbReference type="NCBI Taxonomy" id="4565"/>
    <lineage>
        <taxon>Eukaryota</taxon>
        <taxon>Viridiplantae</taxon>
        <taxon>Streptophyta</taxon>
        <taxon>Embryophyta</taxon>
        <taxon>Tracheophyta</taxon>
        <taxon>Spermatophyta</taxon>
        <taxon>Magnoliopsida</taxon>
        <taxon>Liliopsida</taxon>
        <taxon>Poales</taxon>
        <taxon>Poaceae</taxon>
        <taxon>BOP clade</taxon>
        <taxon>Pooideae</taxon>
        <taxon>Triticodae</taxon>
        <taxon>Triticeae</taxon>
        <taxon>Triticinae</taxon>
        <taxon>Triticum</taxon>
    </lineage>
</organism>
<evidence type="ECO:0000313" key="2">
    <source>
        <dbReference type="Proteomes" id="UP000019116"/>
    </source>
</evidence>
<dbReference type="EnsemblPlants" id="TraesCS2D02G303000.1">
    <property type="protein sequence ID" value="TraesCS2D02G303000.1"/>
    <property type="gene ID" value="TraesCS2D02G303000"/>
</dbReference>
<reference evidence="1" key="1">
    <citation type="submission" date="2018-08" db="EMBL/GenBank/DDBJ databases">
        <authorList>
            <person name="Rossello M."/>
        </authorList>
    </citation>
    <scope>NUCLEOTIDE SEQUENCE [LARGE SCALE GENOMIC DNA]</scope>
    <source>
        <strain evidence="1">cv. Chinese Spring</strain>
    </source>
</reference>
<dbReference type="Gramene" id="TraesCAD_scaffold_040620_01G000100.1">
    <property type="protein sequence ID" value="TraesCAD_scaffold_040620_01G000100.1"/>
    <property type="gene ID" value="TraesCAD_scaffold_040620_01G000100"/>
</dbReference>
<dbReference type="OMA" id="IINTHRA"/>